<dbReference type="PANTHER" id="PTHR30231:SF37">
    <property type="entry name" value="EXODEOXYRIBONUCLEASE 10"/>
    <property type="match status" value="1"/>
</dbReference>
<dbReference type="PANTHER" id="PTHR30231">
    <property type="entry name" value="DNA POLYMERASE III SUBUNIT EPSILON"/>
    <property type="match status" value="1"/>
</dbReference>
<accession>A0ABW7FTT4</accession>
<dbReference type="CDD" id="cd06127">
    <property type="entry name" value="DEDDh"/>
    <property type="match status" value="1"/>
</dbReference>
<name>A0ABW7FTT4_9BURK</name>
<dbReference type="RefSeq" id="WP_394459344.1">
    <property type="nucleotide sequence ID" value="NZ_JBIGHZ010000002.1"/>
</dbReference>
<dbReference type="SMART" id="SM00479">
    <property type="entry name" value="EXOIII"/>
    <property type="match status" value="1"/>
</dbReference>
<dbReference type="InterPro" id="IPR013520">
    <property type="entry name" value="Ribonucl_H"/>
</dbReference>
<dbReference type="EMBL" id="JBIGHZ010000002">
    <property type="protein sequence ID" value="MFG6447735.1"/>
    <property type="molecule type" value="Genomic_DNA"/>
</dbReference>
<feature type="domain" description="Exonuclease" evidence="1">
    <location>
        <begin position="13"/>
        <end position="184"/>
    </location>
</feature>
<sequence length="245" mass="26659">MSEAAMGLWGERPMVVIDFETTGQSPQGGGRATEIAMVRVHRGEIQDHFQSLMFTGVAITPFVRQLTGIDEAMLESAPAAAQVMAQALEFAHNCGLVAHNAAFDRSVWAAELQHAGLAGPTLPVPEFACTVRLSRKLYPESPNCKLGTLAQYHQLPAHGRAHRALADALTTAELLLRVQQDLAQQFQTQLQDLPVSHELLARLQAVALPQWPRCVAGYVQSVRRTQAQIDTSQSVLCADRTQSAC</sequence>
<comment type="caution">
    <text evidence="2">The sequence shown here is derived from an EMBL/GenBank/DDBJ whole genome shotgun (WGS) entry which is preliminary data.</text>
</comment>
<proteinExistence type="predicted"/>
<organism evidence="2 3">
    <name type="scientific">Roseateles rivi</name>
    <dbReference type="NCBI Taxonomy" id="3299028"/>
    <lineage>
        <taxon>Bacteria</taxon>
        <taxon>Pseudomonadati</taxon>
        <taxon>Pseudomonadota</taxon>
        <taxon>Betaproteobacteria</taxon>
        <taxon>Burkholderiales</taxon>
        <taxon>Sphaerotilaceae</taxon>
        <taxon>Roseateles</taxon>
    </lineage>
</organism>
<dbReference type="Proteomes" id="UP001606099">
    <property type="component" value="Unassembled WGS sequence"/>
</dbReference>
<gene>
    <name evidence="2" type="ORF">ACG0Z6_05690</name>
</gene>
<protein>
    <submittedName>
        <fullName evidence="2">PolC-type DNA polymerase III</fullName>
    </submittedName>
</protein>
<reference evidence="2 3" key="1">
    <citation type="submission" date="2024-08" db="EMBL/GenBank/DDBJ databases">
        <authorList>
            <person name="Lu H."/>
        </authorList>
    </citation>
    <scope>NUCLEOTIDE SEQUENCE [LARGE SCALE GENOMIC DNA]</scope>
    <source>
        <strain evidence="2 3">BYS180W</strain>
    </source>
</reference>
<evidence type="ECO:0000259" key="1">
    <source>
        <dbReference type="SMART" id="SM00479"/>
    </source>
</evidence>
<dbReference type="InterPro" id="IPR036397">
    <property type="entry name" value="RNaseH_sf"/>
</dbReference>
<evidence type="ECO:0000313" key="3">
    <source>
        <dbReference type="Proteomes" id="UP001606099"/>
    </source>
</evidence>
<dbReference type="InterPro" id="IPR012337">
    <property type="entry name" value="RNaseH-like_sf"/>
</dbReference>
<dbReference type="Gene3D" id="3.30.420.10">
    <property type="entry name" value="Ribonuclease H-like superfamily/Ribonuclease H"/>
    <property type="match status" value="1"/>
</dbReference>
<evidence type="ECO:0000313" key="2">
    <source>
        <dbReference type="EMBL" id="MFG6447735.1"/>
    </source>
</evidence>
<keyword evidence="3" id="KW-1185">Reference proteome</keyword>
<dbReference type="Pfam" id="PF00929">
    <property type="entry name" value="RNase_T"/>
    <property type="match status" value="1"/>
</dbReference>
<dbReference type="SUPFAM" id="SSF53098">
    <property type="entry name" value="Ribonuclease H-like"/>
    <property type="match status" value="1"/>
</dbReference>